<accession>A0ABD0YZI8</accession>
<evidence type="ECO:0000313" key="2">
    <source>
        <dbReference type="EMBL" id="KAL1132852.1"/>
    </source>
</evidence>
<gene>
    <name evidence="2" type="ORF">AAG570_010804</name>
</gene>
<evidence type="ECO:0000313" key="3">
    <source>
        <dbReference type="Proteomes" id="UP001558652"/>
    </source>
</evidence>
<feature type="compositionally biased region" description="Polar residues" evidence="1">
    <location>
        <begin position="222"/>
        <end position="244"/>
    </location>
</feature>
<dbReference type="Proteomes" id="UP001558652">
    <property type="component" value="Unassembled WGS sequence"/>
</dbReference>
<evidence type="ECO:0000256" key="1">
    <source>
        <dbReference type="SAM" id="MobiDB-lite"/>
    </source>
</evidence>
<dbReference type="EMBL" id="JBFDAA010000005">
    <property type="protein sequence ID" value="KAL1132852.1"/>
    <property type="molecule type" value="Genomic_DNA"/>
</dbReference>
<organism evidence="2 3">
    <name type="scientific">Ranatra chinensis</name>
    <dbReference type="NCBI Taxonomy" id="642074"/>
    <lineage>
        <taxon>Eukaryota</taxon>
        <taxon>Metazoa</taxon>
        <taxon>Ecdysozoa</taxon>
        <taxon>Arthropoda</taxon>
        <taxon>Hexapoda</taxon>
        <taxon>Insecta</taxon>
        <taxon>Pterygota</taxon>
        <taxon>Neoptera</taxon>
        <taxon>Paraneoptera</taxon>
        <taxon>Hemiptera</taxon>
        <taxon>Heteroptera</taxon>
        <taxon>Panheteroptera</taxon>
        <taxon>Nepomorpha</taxon>
        <taxon>Nepidae</taxon>
        <taxon>Ranatrinae</taxon>
        <taxon>Ranatra</taxon>
    </lineage>
</organism>
<keyword evidence="3" id="KW-1185">Reference proteome</keyword>
<sequence>MATSRKRFESMNLGQGTTDHGLYHKVEVKEEVNMNENYNSGDFCTKTENELTEHYIFKRPRLNTEPYRRIGVRTGIVNGCCDIKCTGTSEHKKNVLRQPPSGMVAADPCSPGFFGDFKELKWDSDLQPLLREVKSEECLKCKCSQELMAPEVKPSTTVVTEDDSLKMFFEAMYRDTKALPPHLQIRTKRVLFQAVADAQDLAGMTDPPSLQSTHQVPPPPQRTATPSRNVSSSEQVASDSTLPG</sequence>
<comment type="caution">
    <text evidence="2">The sequence shown here is derived from an EMBL/GenBank/DDBJ whole genome shotgun (WGS) entry which is preliminary data.</text>
</comment>
<feature type="region of interest" description="Disordered" evidence="1">
    <location>
        <begin position="202"/>
        <end position="244"/>
    </location>
</feature>
<reference evidence="2 3" key="1">
    <citation type="submission" date="2024-07" db="EMBL/GenBank/DDBJ databases">
        <title>Chromosome-level genome assembly of the water stick insect Ranatra chinensis (Heteroptera: Nepidae).</title>
        <authorList>
            <person name="Liu X."/>
        </authorList>
    </citation>
    <scope>NUCLEOTIDE SEQUENCE [LARGE SCALE GENOMIC DNA]</scope>
    <source>
        <strain evidence="2">Cailab_2021Rc</strain>
        <tissue evidence="2">Muscle</tissue>
    </source>
</reference>
<dbReference type="AlphaFoldDB" id="A0ABD0YZI8"/>
<proteinExistence type="predicted"/>
<name>A0ABD0YZI8_9HEMI</name>
<protein>
    <submittedName>
        <fullName evidence="2">Uncharacterized protein</fullName>
    </submittedName>
</protein>